<dbReference type="AlphaFoldDB" id="A0A813GL75"/>
<dbReference type="Proteomes" id="UP000654075">
    <property type="component" value="Unassembled WGS sequence"/>
</dbReference>
<comment type="caution">
    <text evidence="1">The sequence shown here is derived from an EMBL/GenBank/DDBJ whole genome shotgun (WGS) entry which is preliminary data.</text>
</comment>
<evidence type="ECO:0000313" key="2">
    <source>
        <dbReference type="Proteomes" id="UP000654075"/>
    </source>
</evidence>
<proteinExistence type="predicted"/>
<feature type="non-terminal residue" evidence="1">
    <location>
        <position position="60"/>
    </location>
</feature>
<sequence>VLVGERSRLASGCCPSLRTVSSGSGRPRSAGPSWWPPSGCCQLPASRQYPWRDPRPRTCG</sequence>
<protein>
    <submittedName>
        <fullName evidence="1">Uncharacterized protein</fullName>
    </submittedName>
</protein>
<keyword evidence="2" id="KW-1185">Reference proteome</keyword>
<feature type="non-terminal residue" evidence="1">
    <location>
        <position position="1"/>
    </location>
</feature>
<accession>A0A813GL75</accession>
<reference evidence="1" key="1">
    <citation type="submission" date="2021-02" db="EMBL/GenBank/DDBJ databases">
        <authorList>
            <person name="Dougan E. K."/>
            <person name="Rhodes N."/>
            <person name="Thang M."/>
            <person name="Chan C."/>
        </authorList>
    </citation>
    <scope>NUCLEOTIDE SEQUENCE</scope>
</reference>
<evidence type="ECO:0000313" key="1">
    <source>
        <dbReference type="EMBL" id="CAE8626961.1"/>
    </source>
</evidence>
<dbReference type="EMBL" id="CAJNNV010029079">
    <property type="protein sequence ID" value="CAE8626961.1"/>
    <property type="molecule type" value="Genomic_DNA"/>
</dbReference>
<gene>
    <name evidence="1" type="ORF">PGLA1383_LOCUS43836</name>
</gene>
<organism evidence="1 2">
    <name type="scientific">Polarella glacialis</name>
    <name type="common">Dinoflagellate</name>
    <dbReference type="NCBI Taxonomy" id="89957"/>
    <lineage>
        <taxon>Eukaryota</taxon>
        <taxon>Sar</taxon>
        <taxon>Alveolata</taxon>
        <taxon>Dinophyceae</taxon>
        <taxon>Suessiales</taxon>
        <taxon>Suessiaceae</taxon>
        <taxon>Polarella</taxon>
    </lineage>
</organism>
<name>A0A813GL75_POLGL</name>